<organism evidence="3 4">
    <name type="scientific">Catenuloplanes nepalensis</name>
    <dbReference type="NCBI Taxonomy" id="587533"/>
    <lineage>
        <taxon>Bacteria</taxon>
        <taxon>Bacillati</taxon>
        <taxon>Actinomycetota</taxon>
        <taxon>Actinomycetes</taxon>
        <taxon>Micromonosporales</taxon>
        <taxon>Micromonosporaceae</taxon>
        <taxon>Catenuloplanes</taxon>
    </lineage>
</organism>
<name>A0ABT9MNI3_9ACTN</name>
<dbReference type="InterPro" id="IPR020904">
    <property type="entry name" value="Sc_DH/Rdtase_CS"/>
</dbReference>
<dbReference type="InterPro" id="IPR036291">
    <property type="entry name" value="NAD(P)-bd_dom_sf"/>
</dbReference>
<dbReference type="PRINTS" id="PR00080">
    <property type="entry name" value="SDRFAMILY"/>
</dbReference>
<dbReference type="PANTHER" id="PTHR43477:SF1">
    <property type="entry name" value="DIHYDROANTICAPSIN 7-DEHYDROGENASE"/>
    <property type="match status" value="1"/>
</dbReference>
<comment type="caution">
    <text evidence="3">The sequence shown here is derived from an EMBL/GenBank/DDBJ whole genome shotgun (WGS) entry which is preliminary data.</text>
</comment>
<dbReference type="PRINTS" id="PR00081">
    <property type="entry name" value="GDHRDH"/>
</dbReference>
<proteinExistence type="inferred from homology"/>
<dbReference type="EMBL" id="JAUSRA010000001">
    <property type="protein sequence ID" value="MDP9792986.1"/>
    <property type="molecule type" value="Genomic_DNA"/>
</dbReference>
<protein>
    <submittedName>
        <fullName evidence="3">NAD(P)-dependent dehydrogenase (Short-subunit alcohol dehydrogenase family)</fullName>
    </submittedName>
</protein>
<dbReference type="InterPro" id="IPR002347">
    <property type="entry name" value="SDR_fam"/>
</dbReference>
<dbReference type="Pfam" id="PF13561">
    <property type="entry name" value="adh_short_C2"/>
    <property type="match status" value="1"/>
</dbReference>
<comment type="similarity">
    <text evidence="1">Belongs to the short-chain dehydrogenases/reductases (SDR) family.</text>
</comment>
<evidence type="ECO:0000313" key="3">
    <source>
        <dbReference type="EMBL" id="MDP9792986.1"/>
    </source>
</evidence>
<keyword evidence="4" id="KW-1185">Reference proteome</keyword>
<dbReference type="PROSITE" id="PS00061">
    <property type="entry name" value="ADH_SHORT"/>
    <property type="match status" value="1"/>
</dbReference>
<evidence type="ECO:0000256" key="2">
    <source>
        <dbReference type="ARBA" id="ARBA00023002"/>
    </source>
</evidence>
<reference evidence="3 4" key="1">
    <citation type="submission" date="2023-07" db="EMBL/GenBank/DDBJ databases">
        <title>Sequencing the genomes of 1000 actinobacteria strains.</title>
        <authorList>
            <person name="Klenk H.-P."/>
        </authorList>
    </citation>
    <scope>NUCLEOTIDE SEQUENCE [LARGE SCALE GENOMIC DNA]</scope>
    <source>
        <strain evidence="3 4">DSM 44710</strain>
    </source>
</reference>
<evidence type="ECO:0000256" key="1">
    <source>
        <dbReference type="ARBA" id="ARBA00006484"/>
    </source>
</evidence>
<dbReference type="Gene3D" id="3.40.50.720">
    <property type="entry name" value="NAD(P)-binding Rossmann-like Domain"/>
    <property type="match status" value="1"/>
</dbReference>
<dbReference type="SUPFAM" id="SSF51735">
    <property type="entry name" value="NAD(P)-binding Rossmann-fold domains"/>
    <property type="match status" value="1"/>
</dbReference>
<accession>A0ABT9MNI3</accession>
<dbReference type="InterPro" id="IPR051122">
    <property type="entry name" value="SDR_DHRS6-like"/>
</dbReference>
<gene>
    <name evidence="3" type="ORF">J2S43_001498</name>
</gene>
<keyword evidence="2" id="KW-0560">Oxidoreductase</keyword>
<dbReference type="PANTHER" id="PTHR43477">
    <property type="entry name" value="DIHYDROANTICAPSIN 7-DEHYDROGENASE"/>
    <property type="match status" value="1"/>
</dbReference>
<dbReference type="RefSeq" id="WP_306827871.1">
    <property type="nucleotide sequence ID" value="NZ_JAUSRA010000001.1"/>
</dbReference>
<dbReference type="CDD" id="cd05233">
    <property type="entry name" value="SDR_c"/>
    <property type="match status" value="1"/>
</dbReference>
<evidence type="ECO:0000313" key="4">
    <source>
        <dbReference type="Proteomes" id="UP001240984"/>
    </source>
</evidence>
<sequence length="270" mass="27932">MSGRLAGRTAVVVGGGQTEGETVGNGRAVALAFAREGAHVLVADRDPAGAEATADLIRAEGHRADAQVVDITSEDQIKTLADTVRRSLGRLDVLHNNVGVVAGGGTEQIDEARWRLAFDVNLHGMWLTLKHLLPIMREQGSGAVINISSLASFGAGAATIGYSTSKAAVNAMSRSLALEYAPHGVRINVIAPGMIDTPMGVDTVARATGRPRDQVAAERAALIPMGRQGSAWDIANAAVFLASDEAAYITGAVLPVDGGSTLTIATPTHR</sequence>
<dbReference type="Proteomes" id="UP001240984">
    <property type="component" value="Unassembled WGS sequence"/>
</dbReference>